<dbReference type="Pfam" id="PF00126">
    <property type="entry name" value="HTH_1"/>
    <property type="match status" value="1"/>
</dbReference>
<dbReference type="Pfam" id="PF03466">
    <property type="entry name" value="LysR_substrate"/>
    <property type="match status" value="1"/>
</dbReference>
<keyword evidence="4" id="KW-0804">Transcription</keyword>
<dbReference type="InterPro" id="IPR050389">
    <property type="entry name" value="LysR-type_TF"/>
</dbReference>
<dbReference type="Gene3D" id="1.10.10.10">
    <property type="entry name" value="Winged helix-like DNA-binding domain superfamily/Winged helix DNA-binding domain"/>
    <property type="match status" value="1"/>
</dbReference>
<sequence length="296" mass="33913">MIDTLDIKALRVIHVMTTSGSVTKTAELLNVSPGAISYMLNKARQATGCSLFSRTHSGMVPDNTAKQLSQRYINITKELHEYNGVVSLENRTVTLSTYSLLELMIAESLSNKATFPVMLEFSMPEIDNETRLRRLRSKEVDIDIGTRLESDRSIVQTRLFSSSLSVFMSRNNPKANGPFTLEDWLEADHVRWSRRTDFICDDYNHANRFHNIMERKNVSMISSDSLNMAMLCAFTNHVMLMPDKLSKFLIKYLPIVSLPPPPELNMRFDCYLHYHHSLSRDMTLKSILDNLQKTIL</sequence>
<protein>
    <submittedName>
        <fullName evidence="6">LysR family transcriptional regulator</fullName>
    </submittedName>
</protein>
<dbReference type="EMBL" id="CP055905">
    <property type="protein sequence ID" value="QMR42837.1"/>
    <property type="molecule type" value="Genomic_DNA"/>
</dbReference>
<dbReference type="GO" id="GO:0003677">
    <property type="term" value="F:DNA binding"/>
    <property type="evidence" value="ECO:0007669"/>
    <property type="project" value="UniProtKB-KW"/>
</dbReference>
<dbReference type="PANTHER" id="PTHR30118">
    <property type="entry name" value="HTH-TYPE TRANSCRIPTIONAL REGULATOR LEUO-RELATED"/>
    <property type="match status" value="1"/>
</dbReference>
<dbReference type="InterPro" id="IPR036388">
    <property type="entry name" value="WH-like_DNA-bd_sf"/>
</dbReference>
<feature type="domain" description="HTH lysR-type" evidence="5">
    <location>
        <begin position="5"/>
        <end position="62"/>
    </location>
</feature>
<proteinExistence type="inferred from homology"/>
<reference evidence="7" key="1">
    <citation type="submission" date="2020-06" db="EMBL/GenBank/DDBJ databases">
        <title>REHAB project genomes.</title>
        <authorList>
            <person name="Shaw L.P."/>
        </authorList>
    </citation>
    <scope>NUCLEOTIDE SEQUENCE [LARGE SCALE GENOMIC DNA]</scope>
    <source>
        <strain evidence="7">RHBSTW-00938</strain>
        <plasmid evidence="7">prhbstw-00938_2</plasmid>
    </source>
</reference>
<evidence type="ECO:0000256" key="1">
    <source>
        <dbReference type="ARBA" id="ARBA00009437"/>
    </source>
</evidence>
<dbReference type="PANTHER" id="PTHR30118:SF15">
    <property type="entry name" value="TRANSCRIPTIONAL REGULATORY PROTEIN"/>
    <property type="match status" value="1"/>
</dbReference>
<dbReference type="PROSITE" id="PS50931">
    <property type="entry name" value="HTH_LYSR"/>
    <property type="match status" value="1"/>
</dbReference>
<organism evidence="6 7">
    <name type="scientific">Klebsiella aerogenes</name>
    <name type="common">Enterobacter aerogenes</name>
    <dbReference type="NCBI Taxonomy" id="548"/>
    <lineage>
        <taxon>Bacteria</taxon>
        <taxon>Pseudomonadati</taxon>
        <taxon>Pseudomonadota</taxon>
        <taxon>Gammaproteobacteria</taxon>
        <taxon>Enterobacterales</taxon>
        <taxon>Enterobacteriaceae</taxon>
        <taxon>Klebsiella/Raoultella group</taxon>
        <taxon>Klebsiella</taxon>
    </lineage>
</organism>
<dbReference type="SUPFAM" id="SSF46785">
    <property type="entry name" value="Winged helix' DNA-binding domain"/>
    <property type="match status" value="1"/>
</dbReference>
<accession>A0AAP9R1N8</accession>
<gene>
    <name evidence="6" type="ORF">HV331_25245</name>
</gene>
<dbReference type="GO" id="GO:0003700">
    <property type="term" value="F:DNA-binding transcription factor activity"/>
    <property type="evidence" value="ECO:0007669"/>
    <property type="project" value="InterPro"/>
</dbReference>
<keyword evidence="2" id="KW-0805">Transcription regulation</keyword>
<evidence type="ECO:0000256" key="2">
    <source>
        <dbReference type="ARBA" id="ARBA00023015"/>
    </source>
</evidence>
<dbReference type="Gene3D" id="3.40.190.10">
    <property type="entry name" value="Periplasmic binding protein-like II"/>
    <property type="match status" value="2"/>
</dbReference>
<evidence type="ECO:0000259" key="5">
    <source>
        <dbReference type="PROSITE" id="PS50931"/>
    </source>
</evidence>
<dbReference type="SUPFAM" id="SSF53850">
    <property type="entry name" value="Periplasmic binding protein-like II"/>
    <property type="match status" value="1"/>
</dbReference>
<dbReference type="AlphaFoldDB" id="A0AAP9R1N8"/>
<evidence type="ECO:0000256" key="3">
    <source>
        <dbReference type="ARBA" id="ARBA00023125"/>
    </source>
</evidence>
<evidence type="ECO:0000256" key="4">
    <source>
        <dbReference type="ARBA" id="ARBA00023163"/>
    </source>
</evidence>
<dbReference type="InterPro" id="IPR000847">
    <property type="entry name" value="LysR_HTH_N"/>
</dbReference>
<dbReference type="InterPro" id="IPR005119">
    <property type="entry name" value="LysR_subst-bd"/>
</dbReference>
<comment type="similarity">
    <text evidence="1">Belongs to the LysR transcriptional regulatory family.</text>
</comment>
<evidence type="ECO:0000313" key="6">
    <source>
        <dbReference type="EMBL" id="QMR42837.1"/>
    </source>
</evidence>
<dbReference type="Proteomes" id="UP000514462">
    <property type="component" value="Plasmid pRHBSTW-00938_2"/>
</dbReference>
<geneLocation type="plasmid" evidence="7">
    <name>prhbstw-00938_2</name>
</geneLocation>
<evidence type="ECO:0000313" key="7">
    <source>
        <dbReference type="Proteomes" id="UP000514462"/>
    </source>
</evidence>
<name>A0AAP9R1N8_KLEAE</name>
<keyword evidence="6" id="KW-0614">Plasmid</keyword>
<dbReference type="InterPro" id="IPR036390">
    <property type="entry name" value="WH_DNA-bd_sf"/>
</dbReference>
<dbReference type="RefSeq" id="WP_182015612.1">
    <property type="nucleotide sequence ID" value="NZ_CP055905.1"/>
</dbReference>
<keyword evidence="3" id="KW-0238">DNA-binding</keyword>